<gene>
    <name evidence="4" type="ORF">K491DRAFT_686833</name>
</gene>
<feature type="domain" description="Cryptic loci regulator 2 N-terminal" evidence="3">
    <location>
        <begin position="56"/>
        <end position="120"/>
    </location>
</feature>
<name>A0A6A6TSD2_9PLEO</name>
<dbReference type="GO" id="GO:0070824">
    <property type="term" value="C:SHREC complex"/>
    <property type="evidence" value="ECO:0007669"/>
    <property type="project" value="InterPro"/>
</dbReference>
<feature type="compositionally biased region" description="Polar residues" evidence="1">
    <location>
        <begin position="130"/>
        <end position="150"/>
    </location>
</feature>
<sequence>MSAGTVRVPLRPGSDGDATHRPSNPNYVPQSDAIYLEKLASNWMKDRGQSLPGVAYTLERLPAGYAVYGRPRLADPSHIDKWLYGHPGRKTFDSPNRFYPHFKYLMENGGNSIGCTCTVCKGKGSEKRNSGSVTAASPLTASGSGASSKVTSGRSTLGPSTTTTTAAPNITMARGRPKHVGPGMDTSRVDEEGTPDVYRNLINKLKKSNTWDEEIHEPLSMDWRVEQETLPKVKAQLAKNPKWVPRCGEVVLFIRSFPKENVTISRDRHNGYFKLYDEETKKFVGYPTWEAGYVAQIPSDVEEVCLDDLVDDSGKEWGVTYTGLRVEPLPDPNSEDKSQSKRYALVPLHRVRPFVFYKEYLAHLADEEWHATIKNALTTMSSFVVLDKHRFKGQWPEAWLYCYGVYLGSELLAVGDAVRLLPKQGSISCTDIMVVKSIRMHFTNLHLASENDYDEGRPYNTSLYIFGKGYTTEQVRSSKEWLDPDERVPAVTRGYGPWHPLQPPEKELMVPFSRLLGRLYEAEAMTLWLPSLTDKDGALSRRNIDQGREGVLEGRNFARKHEKRIVDNFGSTWFWADSRVEALDLQTVNGFEVGKYATDRSPTTWRSQAAKLEKADKLERLAEEKASEGQRSLRNFMAPAPTRQVSLPVRGGDARLSEDRSGSGSGSGTTTTASGSRGGSKKRTKTVIDLSDDEEDDWNKRQAAQKRAKPMVVVRK</sequence>
<evidence type="ECO:0000313" key="5">
    <source>
        <dbReference type="Proteomes" id="UP000799324"/>
    </source>
</evidence>
<evidence type="ECO:0000259" key="2">
    <source>
        <dbReference type="Pfam" id="PF10383"/>
    </source>
</evidence>
<reference evidence="4" key="1">
    <citation type="journal article" date="2020" name="Stud. Mycol.">
        <title>101 Dothideomycetes genomes: a test case for predicting lifestyles and emergence of pathogens.</title>
        <authorList>
            <person name="Haridas S."/>
            <person name="Albert R."/>
            <person name="Binder M."/>
            <person name="Bloem J."/>
            <person name="Labutti K."/>
            <person name="Salamov A."/>
            <person name="Andreopoulos B."/>
            <person name="Baker S."/>
            <person name="Barry K."/>
            <person name="Bills G."/>
            <person name="Bluhm B."/>
            <person name="Cannon C."/>
            <person name="Castanera R."/>
            <person name="Culley D."/>
            <person name="Daum C."/>
            <person name="Ezra D."/>
            <person name="Gonzalez J."/>
            <person name="Henrissat B."/>
            <person name="Kuo A."/>
            <person name="Liang C."/>
            <person name="Lipzen A."/>
            <person name="Lutzoni F."/>
            <person name="Magnuson J."/>
            <person name="Mondo S."/>
            <person name="Nolan M."/>
            <person name="Ohm R."/>
            <person name="Pangilinan J."/>
            <person name="Park H.-J."/>
            <person name="Ramirez L."/>
            <person name="Alfaro M."/>
            <person name="Sun H."/>
            <person name="Tritt A."/>
            <person name="Yoshinaga Y."/>
            <person name="Zwiers L.-H."/>
            <person name="Turgeon B."/>
            <person name="Goodwin S."/>
            <person name="Spatafora J."/>
            <person name="Crous P."/>
            <person name="Grigoriev I."/>
        </authorList>
    </citation>
    <scope>NUCLEOTIDE SEQUENCE</scope>
    <source>
        <strain evidence="4">CBS 122681</strain>
    </source>
</reference>
<dbReference type="Proteomes" id="UP000799324">
    <property type="component" value="Unassembled WGS sequence"/>
</dbReference>
<dbReference type="PANTHER" id="PTHR38046">
    <property type="entry name" value="CRYPTIC LOCI REGULATOR 2"/>
    <property type="match status" value="1"/>
</dbReference>
<feature type="compositionally biased region" description="Low complexity" evidence="1">
    <location>
        <begin position="151"/>
        <end position="165"/>
    </location>
</feature>
<feature type="domain" description="Cryptic loci regulator 2 C-terminal" evidence="2">
    <location>
        <begin position="401"/>
        <end position="521"/>
    </location>
</feature>
<dbReference type="PANTHER" id="PTHR38046:SF1">
    <property type="entry name" value="CRYPTIC LOCI REGULATOR 2"/>
    <property type="match status" value="1"/>
</dbReference>
<keyword evidence="5" id="KW-1185">Reference proteome</keyword>
<feature type="compositionally biased region" description="Basic residues" evidence="1">
    <location>
        <begin position="703"/>
        <end position="716"/>
    </location>
</feature>
<dbReference type="GO" id="GO:0033553">
    <property type="term" value="C:rDNA heterochromatin"/>
    <property type="evidence" value="ECO:0007669"/>
    <property type="project" value="TreeGrafter"/>
</dbReference>
<dbReference type="OrthoDB" id="438224at2759"/>
<feature type="region of interest" description="Disordered" evidence="1">
    <location>
        <begin position="1"/>
        <end position="26"/>
    </location>
</feature>
<proteinExistence type="predicted"/>
<feature type="region of interest" description="Disordered" evidence="1">
    <location>
        <begin position="125"/>
        <end position="192"/>
    </location>
</feature>
<organism evidence="4 5">
    <name type="scientific">Lophiostoma macrostomum CBS 122681</name>
    <dbReference type="NCBI Taxonomy" id="1314788"/>
    <lineage>
        <taxon>Eukaryota</taxon>
        <taxon>Fungi</taxon>
        <taxon>Dikarya</taxon>
        <taxon>Ascomycota</taxon>
        <taxon>Pezizomycotina</taxon>
        <taxon>Dothideomycetes</taxon>
        <taxon>Pleosporomycetidae</taxon>
        <taxon>Pleosporales</taxon>
        <taxon>Lophiostomataceae</taxon>
        <taxon>Lophiostoma</taxon>
    </lineage>
</organism>
<dbReference type="AlphaFoldDB" id="A0A6A6TSD2"/>
<evidence type="ECO:0000256" key="1">
    <source>
        <dbReference type="SAM" id="MobiDB-lite"/>
    </source>
</evidence>
<dbReference type="InterPro" id="IPR031915">
    <property type="entry name" value="Clr2_N"/>
</dbReference>
<evidence type="ECO:0008006" key="6">
    <source>
        <dbReference type="Google" id="ProtNLM"/>
    </source>
</evidence>
<dbReference type="InterPro" id="IPR038986">
    <property type="entry name" value="Clr2"/>
</dbReference>
<feature type="compositionally biased region" description="Basic and acidic residues" evidence="1">
    <location>
        <begin position="652"/>
        <end position="661"/>
    </location>
</feature>
<protein>
    <recommendedName>
        <fullName evidence="6">Cryptic loci regulator 2 N-terminal domain-containing protein</fullName>
    </recommendedName>
</protein>
<dbReference type="Pfam" id="PF16761">
    <property type="entry name" value="Clr2_transil"/>
    <property type="match status" value="1"/>
</dbReference>
<dbReference type="Pfam" id="PF10383">
    <property type="entry name" value="Clr2"/>
    <property type="match status" value="1"/>
</dbReference>
<evidence type="ECO:0000259" key="3">
    <source>
        <dbReference type="Pfam" id="PF16761"/>
    </source>
</evidence>
<evidence type="ECO:0000313" key="4">
    <source>
        <dbReference type="EMBL" id="KAF2661853.1"/>
    </source>
</evidence>
<dbReference type="GO" id="GO:0030466">
    <property type="term" value="P:silent mating-type cassette heterochromatin formation"/>
    <property type="evidence" value="ECO:0007669"/>
    <property type="project" value="TreeGrafter"/>
</dbReference>
<dbReference type="GO" id="GO:0031934">
    <property type="term" value="C:mating-type region heterochromatin"/>
    <property type="evidence" value="ECO:0007669"/>
    <property type="project" value="TreeGrafter"/>
</dbReference>
<accession>A0A6A6TSD2</accession>
<dbReference type="EMBL" id="MU004291">
    <property type="protein sequence ID" value="KAF2661853.1"/>
    <property type="molecule type" value="Genomic_DNA"/>
</dbReference>
<feature type="region of interest" description="Disordered" evidence="1">
    <location>
        <begin position="621"/>
        <end position="716"/>
    </location>
</feature>
<dbReference type="InterPro" id="IPR018839">
    <property type="entry name" value="Tscrpt-silencing_Clr2_C"/>
</dbReference>